<evidence type="ECO:0000256" key="4">
    <source>
        <dbReference type="ARBA" id="ARBA00021581"/>
    </source>
</evidence>
<sequence>MLFTGIILLATQKLSLKNNQLNWKKSLAIGIAQAIAIIPGISRSGMTICTSLALGISGKDAAKFSFLLAIPAISGAGLLIALDMKGGPISIPITQLMAAFISSFSVGYISLKWLLGLLESGKFHRFGYYCITVGLITFYMG</sequence>
<comment type="similarity">
    <text evidence="2">Belongs to the UppP family.</text>
</comment>
<evidence type="ECO:0000256" key="10">
    <source>
        <dbReference type="ARBA" id="ARBA00032707"/>
    </source>
</evidence>
<evidence type="ECO:0000256" key="1">
    <source>
        <dbReference type="ARBA" id="ARBA00004651"/>
    </source>
</evidence>
<name>A0A381QGK7_9ZZZZ</name>
<evidence type="ECO:0000313" key="13">
    <source>
        <dbReference type="EMBL" id="SUZ78100.1"/>
    </source>
</evidence>
<dbReference type="AlphaFoldDB" id="A0A381QGK7"/>
<feature type="transmembrane region" description="Helical" evidence="12">
    <location>
        <begin position="89"/>
        <end position="111"/>
    </location>
</feature>
<feature type="transmembrane region" description="Helical" evidence="12">
    <location>
        <begin position="123"/>
        <end position="140"/>
    </location>
</feature>
<protein>
    <recommendedName>
        <fullName evidence="4">Undecaprenyl-diphosphatase</fullName>
        <ecNumber evidence="3">3.6.1.27</ecNumber>
    </recommendedName>
    <alternativeName>
        <fullName evidence="10">Undecaprenyl pyrophosphate phosphatase</fullName>
    </alternativeName>
</protein>
<gene>
    <name evidence="13" type="ORF">METZ01_LOCUS30954</name>
</gene>
<evidence type="ECO:0000256" key="11">
    <source>
        <dbReference type="ARBA" id="ARBA00047594"/>
    </source>
</evidence>
<keyword evidence="6 12" id="KW-0812">Transmembrane</keyword>
<organism evidence="13">
    <name type="scientific">marine metagenome</name>
    <dbReference type="NCBI Taxonomy" id="408172"/>
    <lineage>
        <taxon>unclassified sequences</taxon>
        <taxon>metagenomes</taxon>
        <taxon>ecological metagenomes</taxon>
    </lineage>
</organism>
<evidence type="ECO:0000256" key="8">
    <source>
        <dbReference type="ARBA" id="ARBA00022989"/>
    </source>
</evidence>
<evidence type="ECO:0000256" key="7">
    <source>
        <dbReference type="ARBA" id="ARBA00022801"/>
    </source>
</evidence>
<comment type="subcellular location">
    <subcellularLocation>
        <location evidence="1">Cell membrane</location>
        <topology evidence="1">Multi-pass membrane protein</topology>
    </subcellularLocation>
</comment>
<keyword evidence="7" id="KW-0378">Hydrolase</keyword>
<proteinExistence type="inferred from homology"/>
<dbReference type="EC" id="3.6.1.27" evidence="3"/>
<accession>A0A381QGK7</accession>
<feature type="transmembrane region" description="Helical" evidence="12">
    <location>
        <begin position="66"/>
        <end position="83"/>
    </location>
</feature>
<dbReference type="GO" id="GO:0005886">
    <property type="term" value="C:plasma membrane"/>
    <property type="evidence" value="ECO:0007669"/>
    <property type="project" value="UniProtKB-SubCell"/>
</dbReference>
<dbReference type="PANTHER" id="PTHR30622">
    <property type="entry name" value="UNDECAPRENYL-DIPHOSPHATASE"/>
    <property type="match status" value="1"/>
</dbReference>
<dbReference type="PANTHER" id="PTHR30622:SF2">
    <property type="entry name" value="UNDECAPRENYL-DIPHOSPHATASE"/>
    <property type="match status" value="1"/>
</dbReference>
<keyword evidence="9 12" id="KW-0472">Membrane</keyword>
<comment type="catalytic activity">
    <reaction evidence="11">
        <text>di-trans,octa-cis-undecaprenyl diphosphate + H2O = di-trans,octa-cis-undecaprenyl phosphate + phosphate + H(+)</text>
        <dbReference type="Rhea" id="RHEA:28094"/>
        <dbReference type="ChEBI" id="CHEBI:15377"/>
        <dbReference type="ChEBI" id="CHEBI:15378"/>
        <dbReference type="ChEBI" id="CHEBI:43474"/>
        <dbReference type="ChEBI" id="CHEBI:58405"/>
        <dbReference type="ChEBI" id="CHEBI:60392"/>
        <dbReference type="EC" id="3.6.1.27"/>
    </reaction>
</comment>
<dbReference type="Pfam" id="PF02673">
    <property type="entry name" value="BacA"/>
    <property type="match status" value="1"/>
</dbReference>
<dbReference type="InterPro" id="IPR003824">
    <property type="entry name" value="UppP"/>
</dbReference>
<dbReference type="EMBL" id="UINC01001340">
    <property type="protein sequence ID" value="SUZ78100.1"/>
    <property type="molecule type" value="Genomic_DNA"/>
</dbReference>
<evidence type="ECO:0000256" key="6">
    <source>
        <dbReference type="ARBA" id="ARBA00022692"/>
    </source>
</evidence>
<evidence type="ECO:0000256" key="5">
    <source>
        <dbReference type="ARBA" id="ARBA00022475"/>
    </source>
</evidence>
<reference evidence="13" key="1">
    <citation type="submission" date="2018-05" db="EMBL/GenBank/DDBJ databases">
        <authorList>
            <person name="Lanie J.A."/>
            <person name="Ng W.-L."/>
            <person name="Kazmierczak K.M."/>
            <person name="Andrzejewski T.M."/>
            <person name="Davidsen T.M."/>
            <person name="Wayne K.J."/>
            <person name="Tettelin H."/>
            <person name="Glass J.I."/>
            <person name="Rusch D."/>
            <person name="Podicherti R."/>
            <person name="Tsui H.-C.T."/>
            <person name="Winkler M.E."/>
        </authorList>
    </citation>
    <scope>NUCLEOTIDE SEQUENCE</scope>
</reference>
<dbReference type="GO" id="GO:0050380">
    <property type="term" value="F:undecaprenyl-diphosphatase activity"/>
    <property type="evidence" value="ECO:0007669"/>
    <property type="project" value="UniProtKB-EC"/>
</dbReference>
<evidence type="ECO:0000256" key="2">
    <source>
        <dbReference type="ARBA" id="ARBA00010621"/>
    </source>
</evidence>
<evidence type="ECO:0000256" key="9">
    <source>
        <dbReference type="ARBA" id="ARBA00023136"/>
    </source>
</evidence>
<evidence type="ECO:0000256" key="12">
    <source>
        <dbReference type="SAM" id="Phobius"/>
    </source>
</evidence>
<evidence type="ECO:0000256" key="3">
    <source>
        <dbReference type="ARBA" id="ARBA00012374"/>
    </source>
</evidence>
<keyword evidence="8 12" id="KW-1133">Transmembrane helix</keyword>
<feature type="transmembrane region" description="Helical" evidence="12">
    <location>
        <begin position="31"/>
        <end position="54"/>
    </location>
</feature>
<keyword evidence="5" id="KW-1003">Cell membrane</keyword>